<dbReference type="GO" id="GO:0016620">
    <property type="term" value="F:oxidoreductase activity, acting on the aldehyde or oxo group of donors, NAD or NADP as acceptor"/>
    <property type="evidence" value="ECO:0007669"/>
    <property type="project" value="InterPro"/>
</dbReference>
<dbReference type="InterPro" id="IPR020830">
    <property type="entry name" value="GlycerAld_3-P_DH_AS"/>
</dbReference>
<reference evidence="12" key="1">
    <citation type="submission" date="2018-12" db="EMBL/GenBank/DDBJ databases">
        <title>Complete genome sequence of Roseovarius sp. MME-070.</title>
        <authorList>
            <person name="Nam Y.-D."/>
            <person name="Kang J."/>
            <person name="Chung W.-H."/>
            <person name="Park Y.S."/>
        </authorList>
    </citation>
    <scope>NUCLEOTIDE SEQUENCE [LARGE SCALE GENOMIC DNA]</scope>
    <source>
        <strain evidence="12">MME-070</strain>
    </source>
</reference>
<dbReference type="Gene3D" id="3.30.360.10">
    <property type="entry name" value="Dihydrodipicolinate Reductase, domain 2"/>
    <property type="match status" value="1"/>
</dbReference>
<evidence type="ECO:0000259" key="10">
    <source>
        <dbReference type="SMART" id="SM00846"/>
    </source>
</evidence>
<feature type="binding site" evidence="5">
    <location>
        <begin position="150"/>
        <end position="152"/>
    </location>
    <ligand>
        <name>D-glyceraldehyde 3-phosphate</name>
        <dbReference type="ChEBI" id="CHEBI:59776"/>
    </ligand>
</feature>
<dbReference type="PRINTS" id="PR00078">
    <property type="entry name" value="G3PDHDRGNASE"/>
</dbReference>
<evidence type="ECO:0000313" key="11">
    <source>
        <dbReference type="EMBL" id="QGX98695.1"/>
    </source>
</evidence>
<evidence type="ECO:0000256" key="5">
    <source>
        <dbReference type="PIRSR" id="PIRSR000149-2"/>
    </source>
</evidence>
<evidence type="ECO:0000313" key="12">
    <source>
        <dbReference type="Proteomes" id="UP000428330"/>
    </source>
</evidence>
<evidence type="ECO:0000256" key="3">
    <source>
        <dbReference type="ARBA" id="ARBA00023002"/>
    </source>
</evidence>
<evidence type="ECO:0000256" key="9">
    <source>
        <dbReference type="RuleBase" id="RU361160"/>
    </source>
</evidence>
<dbReference type="Pfam" id="PF00044">
    <property type="entry name" value="Gp_dh_N"/>
    <property type="match status" value="1"/>
</dbReference>
<feature type="site" description="Activates thiol group during catalysis" evidence="7">
    <location>
        <position position="178"/>
    </location>
</feature>
<dbReference type="InterPro" id="IPR020829">
    <property type="entry name" value="GlycerAld_3-P_DH_cat"/>
</dbReference>
<feature type="active site" description="Nucleophile" evidence="4">
    <location>
        <position position="151"/>
    </location>
</feature>
<feature type="binding site" evidence="6">
    <location>
        <position position="314"/>
    </location>
    <ligand>
        <name>NAD(+)</name>
        <dbReference type="ChEBI" id="CHEBI:57540"/>
    </ligand>
</feature>
<evidence type="ECO:0000256" key="1">
    <source>
        <dbReference type="ARBA" id="ARBA00007406"/>
    </source>
</evidence>
<feature type="binding site" evidence="6">
    <location>
        <position position="120"/>
    </location>
    <ligand>
        <name>NAD(+)</name>
        <dbReference type="ChEBI" id="CHEBI:57540"/>
    </ligand>
</feature>
<dbReference type="FunFam" id="3.40.50.720:FF:000001">
    <property type="entry name" value="Glyceraldehyde-3-phosphate dehydrogenase"/>
    <property type="match status" value="1"/>
</dbReference>
<dbReference type="FunFam" id="3.30.360.10:FF:000002">
    <property type="entry name" value="Glyceraldehyde-3-phosphate dehydrogenase"/>
    <property type="match status" value="1"/>
</dbReference>
<accession>A0A6I6IPR1</accession>
<keyword evidence="3 9" id="KW-0560">Oxidoreductase</keyword>
<dbReference type="KEGG" id="rom:EI983_10595"/>
<feature type="binding site" evidence="5">
    <location>
        <begin position="209"/>
        <end position="210"/>
    </location>
    <ligand>
        <name>D-glyceraldehyde 3-phosphate</name>
        <dbReference type="ChEBI" id="CHEBI:59776"/>
    </ligand>
</feature>
<comment type="subunit">
    <text evidence="2">Homotetramer.</text>
</comment>
<dbReference type="SUPFAM" id="SSF51735">
    <property type="entry name" value="NAD(P)-binding Rossmann-fold domains"/>
    <property type="match status" value="1"/>
</dbReference>
<sequence>MTTRLAINGFGRIGRNVLRALMESTRTDLSIVAINDLAPPEMAAHLFEFDTNHGRYRGPVTLGDGTLDVGAGPIRLTAIRDPQKLPWTDVDIVLECTGVFRHRDKAALHLANGAARVLVSAPSKGADRTVVYGVNHMDLAASDTIVSNASCTTNCLAPVASVLHDSIGITRGFMTTVHSYTASQPTLDTARKTFARSRAAAENIVPTTTGAAAAVGLVLPELDGRLDGMAVRVPSPNVSMIDLSFEAARATSPDEINAALRAAAAGPLNGVLDTTDRELVSSDFRHDPHSAIVATDQTRVLDGQLCRVLAWYDNEWGFSMRMLDTAAAMANA</sequence>
<evidence type="ECO:0000256" key="4">
    <source>
        <dbReference type="PIRSR" id="PIRSR000149-1"/>
    </source>
</evidence>
<gene>
    <name evidence="11" type="primary">gap</name>
    <name evidence="11" type="ORF">EI983_10595</name>
</gene>
<dbReference type="PANTHER" id="PTHR43148">
    <property type="entry name" value="GLYCERALDEHYDE-3-PHOSPHATE DEHYDROGENASE 2"/>
    <property type="match status" value="1"/>
</dbReference>
<dbReference type="NCBIfam" id="TIGR01534">
    <property type="entry name" value="GAPDH-I"/>
    <property type="match status" value="1"/>
</dbReference>
<feature type="binding site" evidence="5">
    <location>
        <position position="181"/>
    </location>
    <ligand>
        <name>D-glyceraldehyde 3-phosphate</name>
        <dbReference type="ChEBI" id="CHEBI:59776"/>
    </ligand>
</feature>
<dbReference type="Gene3D" id="3.40.50.720">
    <property type="entry name" value="NAD(P)-binding Rossmann-like Domain"/>
    <property type="match status" value="1"/>
</dbReference>
<comment type="similarity">
    <text evidence="1 8">Belongs to the glyceraldehyde-3-phosphate dehydrogenase family.</text>
</comment>
<dbReference type="EC" id="1.2.1.-" evidence="9"/>
<dbReference type="OrthoDB" id="9803304at2"/>
<dbReference type="PIRSF" id="PIRSF000149">
    <property type="entry name" value="GAP_DH"/>
    <property type="match status" value="1"/>
</dbReference>
<dbReference type="InterPro" id="IPR020828">
    <property type="entry name" value="GlycerAld_3-P_DH_NAD(P)-bd"/>
</dbReference>
<name>A0A6I6IPR1_9RHOB</name>
<keyword evidence="12" id="KW-1185">Reference proteome</keyword>
<dbReference type="SUPFAM" id="SSF55347">
    <property type="entry name" value="Glyceraldehyde-3-phosphate dehydrogenase-like, C-terminal domain"/>
    <property type="match status" value="1"/>
</dbReference>
<evidence type="ECO:0000256" key="6">
    <source>
        <dbReference type="PIRSR" id="PIRSR000149-3"/>
    </source>
</evidence>
<evidence type="ECO:0000256" key="8">
    <source>
        <dbReference type="RuleBase" id="RU000397"/>
    </source>
</evidence>
<protein>
    <recommendedName>
        <fullName evidence="9">Glyceraldehyde-3-phosphate dehydrogenase</fullName>
        <ecNumber evidence="9">1.2.1.-</ecNumber>
    </recommendedName>
</protein>
<dbReference type="CDD" id="cd18126">
    <property type="entry name" value="GAPDH_I_C"/>
    <property type="match status" value="1"/>
</dbReference>
<dbReference type="CDD" id="cd05214">
    <property type="entry name" value="GAPDH_I_N"/>
    <property type="match status" value="1"/>
</dbReference>
<dbReference type="GO" id="GO:0050661">
    <property type="term" value="F:NADP binding"/>
    <property type="evidence" value="ECO:0007669"/>
    <property type="project" value="InterPro"/>
</dbReference>
<dbReference type="InterPro" id="IPR006424">
    <property type="entry name" value="Glyceraldehyde-3-P_DH_1"/>
</dbReference>
<feature type="binding site" evidence="6">
    <location>
        <begin position="12"/>
        <end position="13"/>
    </location>
    <ligand>
        <name>NAD(+)</name>
        <dbReference type="ChEBI" id="CHEBI:57540"/>
    </ligand>
</feature>
<feature type="domain" description="Glyceraldehyde 3-phosphate dehydrogenase NAD(P) binding" evidence="10">
    <location>
        <begin position="3"/>
        <end position="151"/>
    </location>
</feature>
<feature type="binding site" evidence="5">
    <location>
        <position position="232"/>
    </location>
    <ligand>
        <name>D-glyceraldehyde 3-phosphate</name>
        <dbReference type="ChEBI" id="CHEBI:59776"/>
    </ligand>
</feature>
<keyword evidence="6" id="KW-0547">Nucleotide-binding</keyword>
<dbReference type="Proteomes" id="UP000428330">
    <property type="component" value="Chromosome"/>
</dbReference>
<dbReference type="InterPro" id="IPR020831">
    <property type="entry name" value="GlycerAld/Erythrose_P_DH"/>
</dbReference>
<dbReference type="InterPro" id="IPR036291">
    <property type="entry name" value="NAD(P)-bd_dom_sf"/>
</dbReference>
<evidence type="ECO:0000256" key="7">
    <source>
        <dbReference type="PIRSR" id="PIRSR000149-4"/>
    </source>
</evidence>
<dbReference type="GO" id="GO:0006006">
    <property type="term" value="P:glucose metabolic process"/>
    <property type="evidence" value="ECO:0007669"/>
    <property type="project" value="InterPro"/>
</dbReference>
<feature type="binding site" evidence="6">
    <location>
        <position position="80"/>
    </location>
    <ligand>
        <name>NAD(+)</name>
        <dbReference type="ChEBI" id="CHEBI:57540"/>
    </ligand>
</feature>
<dbReference type="AlphaFoldDB" id="A0A6I6IPR1"/>
<keyword evidence="6" id="KW-0520">NAD</keyword>
<organism evidence="11 12">
    <name type="scientific">Roseovarius faecimaris</name>
    <dbReference type="NCBI Taxonomy" id="2494550"/>
    <lineage>
        <taxon>Bacteria</taxon>
        <taxon>Pseudomonadati</taxon>
        <taxon>Pseudomonadota</taxon>
        <taxon>Alphaproteobacteria</taxon>
        <taxon>Rhodobacterales</taxon>
        <taxon>Roseobacteraceae</taxon>
        <taxon>Roseovarius</taxon>
    </lineage>
</organism>
<dbReference type="Pfam" id="PF02800">
    <property type="entry name" value="Gp_dh_C"/>
    <property type="match status" value="1"/>
</dbReference>
<dbReference type="PROSITE" id="PS00071">
    <property type="entry name" value="GAPDH"/>
    <property type="match status" value="1"/>
</dbReference>
<evidence type="ECO:0000256" key="2">
    <source>
        <dbReference type="ARBA" id="ARBA00011881"/>
    </source>
</evidence>
<dbReference type="GO" id="GO:0051287">
    <property type="term" value="F:NAD binding"/>
    <property type="evidence" value="ECO:0007669"/>
    <property type="project" value="InterPro"/>
</dbReference>
<feature type="binding site" evidence="6">
    <location>
        <position position="36"/>
    </location>
    <ligand>
        <name>NAD(+)</name>
        <dbReference type="ChEBI" id="CHEBI:57540"/>
    </ligand>
</feature>
<dbReference type="EMBL" id="CP034348">
    <property type="protein sequence ID" value="QGX98695.1"/>
    <property type="molecule type" value="Genomic_DNA"/>
</dbReference>
<dbReference type="SMART" id="SM00846">
    <property type="entry name" value="Gp_dh_N"/>
    <property type="match status" value="1"/>
</dbReference>
<proteinExistence type="inferred from homology"/>
<dbReference type="RefSeq" id="WP_157707379.1">
    <property type="nucleotide sequence ID" value="NZ_CP034348.1"/>
</dbReference>